<dbReference type="Proteomes" id="UP000094336">
    <property type="component" value="Unassembled WGS sequence"/>
</dbReference>
<organism evidence="2 3">
    <name type="scientific">Babjeviella inositovora NRRL Y-12698</name>
    <dbReference type="NCBI Taxonomy" id="984486"/>
    <lineage>
        <taxon>Eukaryota</taxon>
        <taxon>Fungi</taxon>
        <taxon>Dikarya</taxon>
        <taxon>Ascomycota</taxon>
        <taxon>Saccharomycotina</taxon>
        <taxon>Pichiomycetes</taxon>
        <taxon>Serinales incertae sedis</taxon>
        <taxon>Babjeviella</taxon>
    </lineage>
</organism>
<reference evidence="3" key="1">
    <citation type="submission" date="2016-05" db="EMBL/GenBank/DDBJ databases">
        <title>Comparative genomics of biotechnologically important yeasts.</title>
        <authorList>
            <consortium name="DOE Joint Genome Institute"/>
            <person name="Riley R."/>
            <person name="Haridas S."/>
            <person name="Wolfe K.H."/>
            <person name="Lopes M.R."/>
            <person name="Hittinger C.T."/>
            <person name="Goker M."/>
            <person name="Salamov A."/>
            <person name="Wisecaver J."/>
            <person name="Long T.M."/>
            <person name="Aerts A.L."/>
            <person name="Barry K."/>
            <person name="Choi C."/>
            <person name="Clum A."/>
            <person name="Coughlan A.Y."/>
            <person name="Deshpande S."/>
            <person name="Douglass A.P."/>
            <person name="Hanson S.J."/>
            <person name="Klenk H.-P."/>
            <person name="Labutti K."/>
            <person name="Lapidus A."/>
            <person name="Lindquist E."/>
            <person name="Lipzen A."/>
            <person name="Meier-Kolthoff J.P."/>
            <person name="Ohm R.A."/>
            <person name="Otillar R.P."/>
            <person name="Pangilinan J."/>
            <person name="Peng Y."/>
            <person name="Rokas A."/>
            <person name="Rosa C.A."/>
            <person name="Scheuner C."/>
            <person name="Sibirny A.A."/>
            <person name="Slot J.C."/>
            <person name="Stielow J.B."/>
            <person name="Sun H."/>
            <person name="Kurtzman C.P."/>
            <person name="Blackwell M."/>
            <person name="Grigoriev I.V."/>
            <person name="Jeffries T.W."/>
        </authorList>
    </citation>
    <scope>NUCLEOTIDE SEQUENCE [LARGE SCALE GENOMIC DNA]</scope>
    <source>
        <strain evidence="3">NRRL Y-12698</strain>
    </source>
</reference>
<accession>A0A1E3QXP7</accession>
<keyword evidence="3" id="KW-1185">Reference proteome</keyword>
<dbReference type="GeneID" id="30145272"/>
<evidence type="ECO:0000256" key="1">
    <source>
        <dbReference type="SAM" id="MobiDB-lite"/>
    </source>
</evidence>
<dbReference type="AlphaFoldDB" id="A0A1E3QXP7"/>
<evidence type="ECO:0000313" key="2">
    <source>
        <dbReference type="EMBL" id="ODQ82426.1"/>
    </source>
</evidence>
<name>A0A1E3QXP7_9ASCO</name>
<protein>
    <submittedName>
        <fullName evidence="2">Uncharacterized protein</fullName>
    </submittedName>
</protein>
<dbReference type="EMBL" id="KV454426">
    <property type="protein sequence ID" value="ODQ82426.1"/>
    <property type="molecule type" value="Genomic_DNA"/>
</dbReference>
<feature type="region of interest" description="Disordered" evidence="1">
    <location>
        <begin position="50"/>
        <end position="69"/>
    </location>
</feature>
<proteinExistence type="predicted"/>
<sequence>MPSTTYTPESPLKKRKVEHDLDSITAIVQPKPQVVASLFKKVPSCHNLISQVPTPSRTPEAEGMNVDSDHKNYHGCTQCSDLPGASTTLEEHDMKKVFKALPNGLRGPDSPTIYARYVLHS</sequence>
<gene>
    <name evidence="2" type="ORF">BABINDRAFT_159021</name>
</gene>
<dbReference type="RefSeq" id="XP_018987754.1">
    <property type="nucleotide sequence ID" value="XM_019127419.1"/>
</dbReference>
<evidence type="ECO:0000313" key="3">
    <source>
        <dbReference type="Proteomes" id="UP000094336"/>
    </source>
</evidence>